<feature type="domain" description="DUF1468" evidence="2">
    <location>
        <begin position="18"/>
        <end position="150"/>
    </location>
</feature>
<protein>
    <submittedName>
        <fullName evidence="3">Tricarboxylate transport protein TctB</fullName>
    </submittedName>
</protein>
<feature type="transmembrane region" description="Helical" evidence="1">
    <location>
        <begin position="50"/>
        <end position="69"/>
    </location>
</feature>
<evidence type="ECO:0000313" key="3">
    <source>
        <dbReference type="EMBL" id="ASY66731.1"/>
    </source>
</evidence>
<feature type="transmembrane region" description="Helical" evidence="1">
    <location>
        <begin position="81"/>
        <end position="99"/>
    </location>
</feature>
<feature type="transmembrane region" description="Helical" evidence="1">
    <location>
        <begin position="105"/>
        <end position="124"/>
    </location>
</feature>
<keyword evidence="4" id="KW-1185">Reference proteome</keyword>
<name>A0A249PLE6_9HYPH</name>
<dbReference type="STRING" id="716928.GCA_000261485_03777"/>
<organism evidence="3 4">
    <name type="scientific">Sinorhizobium sojae CCBAU 05684</name>
    <dbReference type="NCBI Taxonomy" id="716928"/>
    <lineage>
        <taxon>Bacteria</taxon>
        <taxon>Pseudomonadati</taxon>
        <taxon>Pseudomonadota</taxon>
        <taxon>Alphaproteobacteria</taxon>
        <taxon>Hyphomicrobiales</taxon>
        <taxon>Rhizobiaceae</taxon>
        <taxon>Sinorhizobium/Ensifer group</taxon>
        <taxon>Sinorhizobium</taxon>
    </lineage>
</organism>
<dbReference type="eggNOG" id="ENOG5032SKA">
    <property type="taxonomic scope" value="Bacteria"/>
</dbReference>
<proteinExistence type="predicted"/>
<keyword evidence="3" id="KW-0614">Plasmid</keyword>
<dbReference type="EMBL" id="CP023068">
    <property type="protein sequence ID" value="ASY66731.1"/>
    <property type="molecule type" value="Genomic_DNA"/>
</dbReference>
<dbReference type="InterPro" id="IPR009936">
    <property type="entry name" value="DUF1468"/>
</dbReference>
<accession>A0A249PLE6</accession>
<dbReference type="Pfam" id="PF07331">
    <property type="entry name" value="TctB"/>
    <property type="match status" value="1"/>
</dbReference>
<keyword evidence="1" id="KW-0812">Transmembrane</keyword>
<dbReference type="RefSeq" id="WP_050980095.1">
    <property type="nucleotide sequence ID" value="NZ_AJQT01000078.1"/>
</dbReference>
<gene>
    <name evidence="3" type="ORF">SJ05684_b57490</name>
</gene>
<dbReference type="Proteomes" id="UP000217211">
    <property type="component" value="Plasmid pSJ05684b"/>
</dbReference>
<geneLocation type="plasmid" evidence="4">
    <name>psj05684b</name>
</geneLocation>
<evidence type="ECO:0000256" key="1">
    <source>
        <dbReference type="SAM" id="Phobius"/>
    </source>
</evidence>
<dbReference type="AlphaFoldDB" id="A0A249PLE6"/>
<dbReference type="KEGG" id="esj:SJ05684_b57490"/>
<reference evidence="3 4" key="1">
    <citation type="submission" date="2017-08" db="EMBL/GenBank/DDBJ databases">
        <title>Multipartite genome sequences of Sinorhizobium species nodulating soybeans.</title>
        <authorList>
            <person name="Tian C.F."/>
        </authorList>
    </citation>
    <scope>NUCLEOTIDE SEQUENCE [LARGE SCALE GENOMIC DNA]</scope>
    <source>
        <strain evidence="3 4">CCBAU 05684</strain>
        <plasmid evidence="4">psj05684b</plasmid>
    </source>
</reference>
<evidence type="ECO:0000259" key="2">
    <source>
        <dbReference type="Pfam" id="PF07331"/>
    </source>
</evidence>
<dbReference type="OrthoDB" id="5519430at2"/>
<evidence type="ECO:0000313" key="4">
    <source>
        <dbReference type="Proteomes" id="UP000217211"/>
    </source>
</evidence>
<feature type="transmembrane region" description="Helical" evidence="1">
    <location>
        <begin position="136"/>
        <end position="155"/>
    </location>
</feature>
<keyword evidence="1" id="KW-1133">Transmembrane helix</keyword>
<sequence>MSEVHQPSSRTVQLIGRVSAICLFVFAIAYGIGGSVIEYAFASDPLGPRVFPVALAVALGLLSVWYWFSPGFAEGFPTGPLLLRVLAVPVLMLIAVMLFEPAGFAASIFVLTLGTAILFGAPPAKALAGSIGHAALWWFVFSYLLEVYLPAGALFG</sequence>
<keyword evidence="1" id="KW-0472">Membrane</keyword>